<accession>A0A1F5XIC1</accession>
<gene>
    <name evidence="1" type="ORF">A3B19_02370</name>
</gene>
<proteinExistence type="predicted"/>
<dbReference type="PROSITE" id="PS51257">
    <property type="entry name" value="PROKAR_LIPOPROTEIN"/>
    <property type="match status" value="1"/>
</dbReference>
<reference evidence="1 2" key="1">
    <citation type="journal article" date="2016" name="Nat. Commun.">
        <title>Thousands of microbial genomes shed light on interconnected biogeochemical processes in an aquifer system.</title>
        <authorList>
            <person name="Anantharaman K."/>
            <person name="Brown C.T."/>
            <person name="Hug L.A."/>
            <person name="Sharon I."/>
            <person name="Castelle C.J."/>
            <person name="Probst A.J."/>
            <person name="Thomas B.C."/>
            <person name="Singh A."/>
            <person name="Wilkins M.J."/>
            <person name="Karaoz U."/>
            <person name="Brodie E.L."/>
            <person name="Williams K.H."/>
            <person name="Hubbard S.S."/>
            <person name="Banfield J.F."/>
        </authorList>
    </citation>
    <scope>NUCLEOTIDE SEQUENCE [LARGE SCALE GENOMIC DNA]</scope>
</reference>
<comment type="caution">
    <text evidence="1">The sequence shown here is derived from an EMBL/GenBank/DDBJ whole genome shotgun (WGS) entry which is preliminary data.</text>
</comment>
<name>A0A1F5XIC1_9BACT</name>
<dbReference type="Proteomes" id="UP000177346">
    <property type="component" value="Unassembled WGS sequence"/>
</dbReference>
<evidence type="ECO:0000313" key="1">
    <source>
        <dbReference type="EMBL" id="OGF87617.1"/>
    </source>
</evidence>
<protein>
    <submittedName>
        <fullName evidence="1">Uncharacterized protein</fullName>
    </submittedName>
</protein>
<dbReference type="EMBL" id="MFIF01000003">
    <property type="protein sequence ID" value="OGF87617.1"/>
    <property type="molecule type" value="Genomic_DNA"/>
</dbReference>
<dbReference type="AlphaFoldDB" id="A0A1F5XIC1"/>
<sequence>MLRGTGEVRYFDWKTGTGIFHMGLACLKDCDKLTHLFPFTWRHVIDKKIVQEGTILAYSAYPKGEEEQARAKTLSPTWGI</sequence>
<organism evidence="1 2">
    <name type="scientific">Candidatus Giovannonibacteria bacterium RIFCSPLOWO2_01_FULL_46_32</name>
    <dbReference type="NCBI Taxonomy" id="1798353"/>
    <lineage>
        <taxon>Bacteria</taxon>
        <taxon>Candidatus Giovannoniibacteriota</taxon>
    </lineage>
</organism>
<evidence type="ECO:0000313" key="2">
    <source>
        <dbReference type="Proteomes" id="UP000177346"/>
    </source>
</evidence>